<evidence type="ECO:0000313" key="2">
    <source>
        <dbReference type="Proteomes" id="UP000015347"/>
    </source>
</evidence>
<gene>
    <name evidence="1" type="ORF">Salmuc_00329</name>
</gene>
<sequence>MMKYYLFAAALFPALADAHPHGTVEQQLHLSLGRDMAELTWIIVPPAEQAGHLLAHLDLDGDSALDEAERAAFAQALVDATLLSVNGEEVALAESEAIVPDATAISQDAGRLEMTARSNLVLPTESFATLSVEVSYSEFSEDWFIQPFYFENLADGASPRIERAPNALTVSIPAVAR</sequence>
<dbReference type="AlphaFoldDB" id="S9Q9Y3"/>
<comment type="caution">
    <text evidence="1">The sequence shown here is derived from an EMBL/GenBank/DDBJ whole genome shotgun (WGS) entry which is preliminary data.</text>
</comment>
<organism evidence="1 2">
    <name type="scientific">Salipiger mucosus DSM 16094</name>
    <dbReference type="NCBI Taxonomy" id="1123237"/>
    <lineage>
        <taxon>Bacteria</taxon>
        <taxon>Pseudomonadati</taxon>
        <taxon>Pseudomonadota</taxon>
        <taxon>Alphaproteobacteria</taxon>
        <taxon>Rhodobacterales</taxon>
        <taxon>Roseobacteraceae</taxon>
        <taxon>Salipiger</taxon>
    </lineage>
</organism>
<proteinExistence type="predicted"/>
<name>S9Q9Y3_9RHOB</name>
<protein>
    <submittedName>
        <fullName evidence="1">Uncharacterized protein</fullName>
    </submittedName>
</protein>
<dbReference type="Proteomes" id="UP000015347">
    <property type="component" value="Unassembled WGS sequence"/>
</dbReference>
<keyword evidence="2" id="KW-1185">Reference proteome</keyword>
<dbReference type="STRING" id="1123237.Salmuc_00329"/>
<evidence type="ECO:0000313" key="1">
    <source>
        <dbReference type="EMBL" id="EPX76443.1"/>
    </source>
</evidence>
<accession>S9Q9Y3</accession>
<reference evidence="2" key="1">
    <citation type="journal article" date="2014" name="Stand. Genomic Sci.">
        <title>Genome sequence of the exopolysaccharide-producing Salipiger mucosus type strain (DSM 16094(T)), a moderately halophilic member of the Roseobacter clade.</title>
        <authorList>
            <person name="Riedel T."/>
            <person name="Spring S."/>
            <person name="Fiebig A."/>
            <person name="Petersen J."/>
            <person name="Kyrpides N.C."/>
            <person name="Goker M."/>
            <person name="Klenk H.P."/>
        </authorList>
    </citation>
    <scope>NUCLEOTIDE SEQUENCE [LARGE SCALE GENOMIC DNA]</scope>
    <source>
        <strain evidence="2">DSM 16094</strain>
    </source>
</reference>
<dbReference type="HOGENOM" id="CLU_1516878_0_0_5"/>
<dbReference type="EMBL" id="APVH01000049">
    <property type="protein sequence ID" value="EPX76443.1"/>
    <property type="molecule type" value="Genomic_DNA"/>
</dbReference>